<protein>
    <submittedName>
        <fullName evidence="2">Uncharacterized protein</fullName>
    </submittedName>
</protein>
<keyword evidence="1" id="KW-1133">Transmembrane helix</keyword>
<accession>X1AA55</accession>
<name>X1AA55_9ZZZZ</name>
<gene>
    <name evidence="2" type="ORF">S01H4_25665</name>
</gene>
<feature type="transmembrane region" description="Helical" evidence="1">
    <location>
        <begin position="21"/>
        <end position="46"/>
    </location>
</feature>
<dbReference type="EMBL" id="BART01012243">
    <property type="protein sequence ID" value="GAG78634.1"/>
    <property type="molecule type" value="Genomic_DNA"/>
</dbReference>
<keyword evidence="1" id="KW-0472">Membrane</keyword>
<organism evidence="2">
    <name type="scientific">marine sediment metagenome</name>
    <dbReference type="NCBI Taxonomy" id="412755"/>
    <lineage>
        <taxon>unclassified sequences</taxon>
        <taxon>metagenomes</taxon>
        <taxon>ecological metagenomes</taxon>
    </lineage>
</organism>
<feature type="transmembrane region" description="Helical" evidence="1">
    <location>
        <begin position="161"/>
        <end position="185"/>
    </location>
</feature>
<feature type="non-terminal residue" evidence="2">
    <location>
        <position position="192"/>
    </location>
</feature>
<feature type="transmembrane region" description="Helical" evidence="1">
    <location>
        <begin position="119"/>
        <end position="141"/>
    </location>
</feature>
<dbReference type="AlphaFoldDB" id="X1AA55"/>
<feature type="transmembrane region" description="Helical" evidence="1">
    <location>
        <begin position="66"/>
        <end position="98"/>
    </location>
</feature>
<evidence type="ECO:0000313" key="2">
    <source>
        <dbReference type="EMBL" id="GAG78634.1"/>
    </source>
</evidence>
<sequence>MENSKEISETEFWKVFIKKHEIAIIAVIIGGICLIIGALFVLFWFMETTPLGGQGTWTFNDWTLNYIVGFIILVILWELLFVGIPAGLFFGVGGYLWWRQLPEEEKQEFKARETTHKKKDWCGGGGFSFFMFMAYCIYIAADGNYNAPLGSQSYTYWICSWFLTLMWIIIVLGIPVGIILLIVYFTKWRPKS</sequence>
<proteinExistence type="predicted"/>
<comment type="caution">
    <text evidence="2">The sequence shown here is derived from an EMBL/GenBank/DDBJ whole genome shotgun (WGS) entry which is preliminary data.</text>
</comment>
<keyword evidence="1" id="KW-0812">Transmembrane</keyword>
<evidence type="ECO:0000256" key="1">
    <source>
        <dbReference type="SAM" id="Phobius"/>
    </source>
</evidence>
<reference evidence="2" key="1">
    <citation type="journal article" date="2014" name="Front. Microbiol.">
        <title>High frequency of phylogenetically diverse reductive dehalogenase-homologous genes in deep subseafloor sedimentary metagenomes.</title>
        <authorList>
            <person name="Kawai M."/>
            <person name="Futagami T."/>
            <person name="Toyoda A."/>
            <person name="Takaki Y."/>
            <person name="Nishi S."/>
            <person name="Hori S."/>
            <person name="Arai W."/>
            <person name="Tsubouchi T."/>
            <person name="Morono Y."/>
            <person name="Uchiyama I."/>
            <person name="Ito T."/>
            <person name="Fujiyama A."/>
            <person name="Inagaki F."/>
            <person name="Takami H."/>
        </authorList>
    </citation>
    <scope>NUCLEOTIDE SEQUENCE</scope>
    <source>
        <strain evidence="2">Expedition CK06-06</strain>
    </source>
</reference>